<dbReference type="InterPro" id="IPR010730">
    <property type="entry name" value="HET"/>
</dbReference>
<dbReference type="EMBL" id="MU001958">
    <property type="protein sequence ID" value="KAF2792707.1"/>
    <property type="molecule type" value="Genomic_DNA"/>
</dbReference>
<sequence length="776" mass="87900">MAPCQLCNDQEKRDEVDDRLAFDFTPSELLHSAFEHRCSSCLVILEGFRQSETVDWSFQYDVRRVYARCCSMRNGHSDSLCLEVYFADDRPKLELEFYSLQPHGWKAILPRPSISGHPLSPQALRWVQSLMHTCTETHESCKSTARPLLPKRVLSIQMLGDSDTVVQLIETDQEHAVYAALSHCWGTEQTCITTSSTLEDRKKGIPWGDIPKTFQDAITFALRLGIHYIWVDSLCIIQDNATDWEIESSKMADVYQYATLTISATSSSGDSQGCFSETRKAANYLEINLPDDVGTCQVAIRKPLRHWNNLIPSHIQKYFPLLSRAWVYQERLLSPRVLHFCESELVWECREVCVCECGGLSEESSPGGKYYNAIKDSEEEVHLKAMAAHERLDQMMAAQLQEEERDWERALHMQHEDAYMSWETNLGGDYALPPPYTDTPEFPDTDPIIMPTASNLPNYNEAVPNEEDPNDCADIVHHFHRIIEQYSALRLTNPTDRLPALSGLCKRVQHLRGDYLAGLWSDSLCFDLMWRVNTLNLSSDTTGRPAEYRGPTWSWITAQSPVSYWSDMTNFKSSDPRFRVHEELPYEPSSPSDPDYDAWSFFNPGPVQALGQNPEKVSAVVDRPGHNPFGEIRSAVLTAEASSTTATLLYTYDSYWHGQTNKHDPARYKLAVSTSSKMSAHVTVSDSNVEIPFFADYALGVDGPDKVDDGERLTLLLVHPKVSLVVRPKLAAGVAVVVDGEPAWERVGIARISEALGNYYMVDWMRASHIKRFKIV</sequence>
<name>A0A6A6XAB1_9PLEO</name>
<dbReference type="PANTHER" id="PTHR33112">
    <property type="entry name" value="DOMAIN PROTEIN, PUTATIVE-RELATED"/>
    <property type="match status" value="1"/>
</dbReference>
<dbReference type="OrthoDB" id="5347061at2759"/>
<reference evidence="2" key="1">
    <citation type="journal article" date="2020" name="Stud. Mycol.">
        <title>101 Dothideomycetes genomes: a test case for predicting lifestyles and emergence of pathogens.</title>
        <authorList>
            <person name="Haridas S."/>
            <person name="Albert R."/>
            <person name="Binder M."/>
            <person name="Bloem J."/>
            <person name="Labutti K."/>
            <person name="Salamov A."/>
            <person name="Andreopoulos B."/>
            <person name="Baker S."/>
            <person name="Barry K."/>
            <person name="Bills G."/>
            <person name="Bluhm B."/>
            <person name="Cannon C."/>
            <person name="Castanera R."/>
            <person name="Culley D."/>
            <person name="Daum C."/>
            <person name="Ezra D."/>
            <person name="Gonzalez J."/>
            <person name="Henrissat B."/>
            <person name="Kuo A."/>
            <person name="Liang C."/>
            <person name="Lipzen A."/>
            <person name="Lutzoni F."/>
            <person name="Magnuson J."/>
            <person name="Mondo S."/>
            <person name="Nolan M."/>
            <person name="Ohm R."/>
            <person name="Pangilinan J."/>
            <person name="Park H.-J."/>
            <person name="Ramirez L."/>
            <person name="Alfaro M."/>
            <person name="Sun H."/>
            <person name="Tritt A."/>
            <person name="Yoshinaga Y."/>
            <person name="Zwiers L.-H."/>
            <person name="Turgeon B."/>
            <person name="Goodwin S."/>
            <person name="Spatafora J."/>
            <person name="Crous P."/>
            <person name="Grigoriev I."/>
        </authorList>
    </citation>
    <scope>NUCLEOTIDE SEQUENCE</scope>
    <source>
        <strain evidence="2">CBS 109.77</strain>
    </source>
</reference>
<evidence type="ECO:0000259" key="1">
    <source>
        <dbReference type="Pfam" id="PF06985"/>
    </source>
</evidence>
<dbReference type="AlphaFoldDB" id="A0A6A6XAB1"/>
<protein>
    <submittedName>
        <fullName evidence="2">HET-domain-containing protein</fullName>
    </submittedName>
</protein>
<dbReference type="Proteomes" id="UP000799757">
    <property type="component" value="Unassembled WGS sequence"/>
</dbReference>
<evidence type="ECO:0000313" key="3">
    <source>
        <dbReference type="Proteomes" id="UP000799757"/>
    </source>
</evidence>
<accession>A0A6A6XAB1</accession>
<keyword evidence="3" id="KW-1185">Reference proteome</keyword>
<organism evidence="2 3">
    <name type="scientific">Melanomma pulvis-pyrius CBS 109.77</name>
    <dbReference type="NCBI Taxonomy" id="1314802"/>
    <lineage>
        <taxon>Eukaryota</taxon>
        <taxon>Fungi</taxon>
        <taxon>Dikarya</taxon>
        <taxon>Ascomycota</taxon>
        <taxon>Pezizomycotina</taxon>
        <taxon>Dothideomycetes</taxon>
        <taxon>Pleosporomycetidae</taxon>
        <taxon>Pleosporales</taxon>
        <taxon>Melanommataceae</taxon>
        <taxon>Melanomma</taxon>
    </lineage>
</organism>
<gene>
    <name evidence="2" type="ORF">K505DRAFT_375874</name>
</gene>
<proteinExistence type="predicted"/>
<dbReference type="PANTHER" id="PTHR33112:SF13">
    <property type="entry name" value="HETEROKARYON INCOMPATIBILITY DOMAIN-CONTAINING PROTEIN"/>
    <property type="match status" value="1"/>
</dbReference>
<dbReference type="Pfam" id="PF06985">
    <property type="entry name" value="HET"/>
    <property type="match status" value="1"/>
</dbReference>
<feature type="domain" description="Heterokaryon incompatibility" evidence="1">
    <location>
        <begin position="178"/>
        <end position="330"/>
    </location>
</feature>
<evidence type="ECO:0000313" key="2">
    <source>
        <dbReference type="EMBL" id="KAF2792707.1"/>
    </source>
</evidence>